<sequence length="136" mass="15619">MAYVESWPENPKLGYKPIEAYKRRAIEEKKKRRATHLEGGESGGEKNPNFDLYKNFKSGGFTFAYQVAMAKDDQDTNDQFNLVYPSVNNHLKNNNALLPCYDFDHPIHQADEDETDLETPVELERLVARGQNNLTP</sequence>
<name>A0A371EFV5_MUCPR</name>
<evidence type="ECO:0000313" key="1">
    <source>
        <dbReference type="EMBL" id="RDX64911.1"/>
    </source>
</evidence>
<evidence type="ECO:0000313" key="2">
    <source>
        <dbReference type="Proteomes" id="UP000257109"/>
    </source>
</evidence>
<dbReference type="EMBL" id="QJKJ01014159">
    <property type="protein sequence ID" value="RDX64911.1"/>
    <property type="molecule type" value="Genomic_DNA"/>
</dbReference>
<accession>A0A371EFV5</accession>
<organism evidence="1 2">
    <name type="scientific">Mucuna pruriens</name>
    <name type="common">Velvet bean</name>
    <name type="synonym">Dolichos pruriens</name>
    <dbReference type="NCBI Taxonomy" id="157652"/>
    <lineage>
        <taxon>Eukaryota</taxon>
        <taxon>Viridiplantae</taxon>
        <taxon>Streptophyta</taxon>
        <taxon>Embryophyta</taxon>
        <taxon>Tracheophyta</taxon>
        <taxon>Spermatophyta</taxon>
        <taxon>Magnoliopsida</taxon>
        <taxon>eudicotyledons</taxon>
        <taxon>Gunneridae</taxon>
        <taxon>Pentapetalae</taxon>
        <taxon>rosids</taxon>
        <taxon>fabids</taxon>
        <taxon>Fabales</taxon>
        <taxon>Fabaceae</taxon>
        <taxon>Papilionoideae</taxon>
        <taxon>50 kb inversion clade</taxon>
        <taxon>NPAAA clade</taxon>
        <taxon>indigoferoid/millettioid clade</taxon>
        <taxon>Phaseoleae</taxon>
        <taxon>Mucuna</taxon>
    </lineage>
</organism>
<keyword evidence="2" id="KW-1185">Reference proteome</keyword>
<gene>
    <name evidence="1" type="ORF">CR513_56475</name>
</gene>
<protein>
    <submittedName>
        <fullName evidence="1">Uncharacterized protein</fullName>
    </submittedName>
</protein>
<proteinExistence type="predicted"/>
<dbReference type="Proteomes" id="UP000257109">
    <property type="component" value="Unassembled WGS sequence"/>
</dbReference>
<feature type="non-terminal residue" evidence="1">
    <location>
        <position position="1"/>
    </location>
</feature>
<dbReference type="AlphaFoldDB" id="A0A371EFV5"/>
<comment type="caution">
    <text evidence="1">The sequence shown here is derived from an EMBL/GenBank/DDBJ whole genome shotgun (WGS) entry which is preliminary data.</text>
</comment>
<reference evidence="1" key="1">
    <citation type="submission" date="2018-05" db="EMBL/GenBank/DDBJ databases">
        <title>Draft genome of Mucuna pruriens seed.</title>
        <authorList>
            <person name="Nnadi N.E."/>
            <person name="Vos R."/>
            <person name="Hasami M.H."/>
            <person name="Devisetty U.K."/>
            <person name="Aguiy J.C."/>
        </authorList>
    </citation>
    <scope>NUCLEOTIDE SEQUENCE [LARGE SCALE GENOMIC DNA]</scope>
    <source>
        <strain evidence="1">JCA_2017</strain>
    </source>
</reference>